<dbReference type="CDD" id="cd06558">
    <property type="entry name" value="crotonase-like"/>
    <property type="match status" value="1"/>
</dbReference>
<evidence type="ECO:0000313" key="3">
    <source>
        <dbReference type="EMBL" id="MBL7631532.1"/>
    </source>
</evidence>
<name>A0A937URM6_9ACTN</name>
<evidence type="ECO:0000313" key="4">
    <source>
        <dbReference type="Proteomes" id="UP000604475"/>
    </source>
</evidence>
<evidence type="ECO:0000256" key="2">
    <source>
        <dbReference type="RuleBase" id="RU003707"/>
    </source>
</evidence>
<sequence>MAAGTPGRRDSFPRRRERIFSAARTALESSRHGRLHRNRESSVAAQETVSVTKPEPGVAVVALSRPERLNAIDRRMLAELRAVGERLRVDSSVGVVVLTGAGRAFCSGYDLDGAAEFAGLGPDGALELQELGNQALLALLSLPQPVIAAVRGAAIGGGFSLALAADIRMAASDALFQAAFVRIGMSGADMGASWLLPRIVGRGVAAELMYTAREVNAAEAVRIGLANRAVPAESLLSRALDLAREILVHPRAGLAMTKRALQANTDAPSLWSALETEARGQALLMGHPETAAAVARLRDRLASRPTGG</sequence>
<gene>
    <name evidence="3" type="ORF">I7412_31115</name>
</gene>
<dbReference type="PANTHER" id="PTHR43802:SF1">
    <property type="entry name" value="IP11341P-RELATED"/>
    <property type="match status" value="1"/>
</dbReference>
<reference evidence="3" key="1">
    <citation type="submission" date="2020-12" db="EMBL/GenBank/DDBJ databases">
        <title>Genomic characterization of non-nitrogen-fixing Frankia strains.</title>
        <authorList>
            <person name="Carlos-Shanley C."/>
            <person name="Guerra T."/>
            <person name="Hahn D."/>
        </authorList>
    </citation>
    <scope>NUCLEOTIDE SEQUENCE</scope>
    <source>
        <strain evidence="3">CN6</strain>
    </source>
</reference>
<dbReference type="GO" id="GO:0003824">
    <property type="term" value="F:catalytic activity"/>
    <property type="evidence" value="ECO:0007669"/>
    <property type="project" value="InterPro"/>
</dbReference>
<dbReference type="InterPro" id="IPR029045">
    <property type="entry name" value="ClpP/crotonase-like_dom_sf"/>
</dbReference>
<dbReference type="Proteomes" id="UP000604475">
    <property type="component" value="Unassembled WGS sequence"/>
</dbReference>
<dbReference type="Pfam" id="PF00378">
    <property type="entry name" value="ECH_1"/>
    <property type="match status" value="1"/>
</dbReference>
<accession>A0A937URM6</accession>
<organism evidence="3 4">
    <name type="scientific">Frankia nepalensis</name>
    <dbReference type="NCBI Taxonomy" id="1836974"/>
    <lineage>
        <taxon>Bacteria</taxon>
        <taxon>Bacillati</taxon>
        <taxon>Actinomycetota</taxon>
        <taxon>Actinomycetes</taxon>
        <taxon>Frankiales</taxon>
        <taxon>Frankiaceae</taxon>
        <taxon>Frankia</taxon>
    </lineage>
</organism>
<dbReference type="InterPro" id="IPR001753">
    <property type="entry name" value="Enoyl-CoA_hydra/iso"/>
</dbReference>
<evidence type="ECO:0000256" key="1">
    <source>
        <dbReference type="ARBA" id="ARBA00005254"/>
    </source>
</evidence>
<dbReference type="AlphaFoldDB" id="A0A937URM6"/>
<dbReference type="PROSITE" id="PS00166">
    <property type="entry name" value="ENOYL_COA_HYDRATASE"/>
    <property type="match status" value="1"/>
</dbReference>
<proteinExistence type="inferred from homology"/>
<dbReference type="SUPFAM" id="SSF52096">
    <property type="entry name" value="ClpP/crotonase"/>
    <property type="match status" value="1"/>
</dbReference>
<protein>
    <submittedName>
        <fullName evidence="3">Enoyl-CoA hydratase/isomerase family protein</fullName>
    </submittedName>
</protein>
<dbReference type="Gene3D" id="3.90.226.10">
    <property type="entry name" value="2-enoyl-CoA Hydratase, Chain A, domain 1"/>
    <property type="match status" value="1"/>
</dbReference>
<comment type="caution">
    <text evidence="3">The sequence shown here is derived from an EMBL/GenBank/DDBJ whole genome shotgun (WGS) entry which is preliminary data.</text>
</comment>
<dbReference type="Gene3D" id="1.10.12.10">
    <property type="entry name" value="Lyase 2-enoyl-coa Hydratase, Chain A, domain 2"/>
    <property type="match status" value="1"/>
</dbReference>
<comment type="similarity">
    <text evidence="1 2">Belongs to the enoyl-CoA hydratase/isomerase family.</text>
</comment>
<dbReference type="EMBL" id="JAEACQ010000275">
    <property type="protein sequence ID" value="MBL7631532.1"/>
    <property type="molecule type" value="Genomic_DNA"/>
</dbReference>
<dbReference type="PANTHER" id="PTHR43802">
    <property type="entry name" value="ENOYL-COA HYDRATASE"/>
    <property type="match status" value="1"/>
</dbReference>
<dbReference type="InterPro" id="IPR018376">
    <property type="entry name" value="Enoyl-CoA_hyd/isom_CS"/>
</dbReference>
<dbReference type="InterPro" id="IPR014748">
    <property type="entry name" value="Enoyl-CoA_hydra_C"/>
</dbReference>
<keyword evidence="4" id="KW-1185">Reference proteome</keyword>